<keyword evidence="7" id="KW-0808">Transferase</keyword>
<name>A0ABN2UG43_9ACTN</name>
<keyword evidence="8" id="KW-1185">Reference proteome</keyword>
<proteinExistence type="inferred from homology"/>
<gene>
    <name evidence="7" type="ORF">GCM10009839_40570</name>
</gene>
<dbReference type="PANTHER" id="PTHR11839">
    <property type="entry name" value="UDP/ADP-SUGAR PYROPHOSPHATASE"/>
    <property type="match status" value="1"/>
</dbReference>
<evidence type="ECO:0000256" key="5">
    <source>
        <dbReference type="SAM" id="MobiDB-lite"/>
    </source>
</evidence>
<organism evidence="7 8">
    <name type="scientific">Catenulispora yoronensis</name>
    <dbReference type="NCBI Taxonomy" id="450799"/>
    <lineage>
        <taxon>Bacteria</taxon>
        <taxon>Bacillati</taxon>
        <taxon>Actinomycetota</taxon>
        <taxon>Actinomycetes</taxon>
        <taxon>Catenulisporales</taxon>
        <taxon>Catenulisporaceae</taxon>
        <taxon>Catenulispora</taxon>
    </lineage>
</organism>
<evidence type="ECO:0000313" key="7">
    <source>
        <dbReference type="EMBL" id="GAA2035672.1"/>
    </source>
</evidence>
<dbReference type="InterPro" id="IPR020084">
    <property type="entry name" value="NUDIX_hydrolase_CS"/>
</dbReference>
<dbReference type="PANTHER" id="PTHR11839:SF18">
    <property type="entry name" value="NUDIX HYDROLASE DOMAIN-CONTAINING PROTEIN"/>
    <property type="match status" value="1"/>
</dbReference>
<dbReference type="InterPro" id="IPR015797">
    <property type="entry name" value="NUDIX_hydrolase-like_dom_sf"/>
</dbReference>
<comment type="cofactor">
    <cofactor evidence="1">
        <name>Mg(2+)</name>
        <dbReference type="ChEBI" id="CHEBI:18420"/>
    </cofactor>
</comment>
<evidence type="ECO:0000256" key="3">
    <source>
        <dbReference type="ARBA" id="ARBA00022801"/>
    </source>
</evidence>
<dbReference type="Pfam" id="PF00293">
    <property type="entry name" value="NUDIX"/>
    <property type="match status" value="1"/>
</dbReference>
<dbReference type="GO" id="GO:0016301">
    <property type="term" value="F:kinase activity"/>
    <property type="evidence" value="ECO:0007669"/>
    <property type="project" value="UniProtKB-KW"/>
</dbReference>
<dbReference type="PROSITE" id="PS00893">
    <property type="entry name" value="NUDIX_BOX"/>
    <property type="match status" value="1"/>
</dbReference>
<reference evidence="8" key="1">
    <citation type="journal article" date="2019" name="Int. J. Syst. Evol. Microbiol.">
        <title>The Global Catalogue of Microorganisms (GCM) 10K type strain sequencing project: providing services to taxonomists for standard genome sequencing and annotation.</title>
        <authorList>
            <consortium name="The Broad Institute Genomics Platform"/>
            <consortium name="The Broad Institute Genome Sequencing Center for Infectious Disease"/>
            <person name="Wu L."/>
            <person name="Ma J."/>
        </authorList>
    </citation>
    <scope>NUCLEOTIDE SEQUENCE [LARGE SCALE GENOMIC DNA]</scope>
    <source>
        <strain evidence="8">JCM 16014</strain>
    </source>
</reference>
<evidence type="ECO:0000256" key="4">
    <source>
        <dbReference type="RuleBase" id="RU003476"/>
    </source>
</evidence>
<comment type="caution">
    <text evidence="7">The sequence shown here is derived from an EMBL/GenBank/DDBJ whole genome shotgun (WGS) entry which is preliminary data.</text>
</comment>
<keyword evidence="7" id="KW-0418">Kinase</keyword>
<dbReference type="PROSITE" id="PS51462">
    <property type="entry name" value="NUDIX"/>
    <property type="match status" value="1"/>
</dbReference>
<dbReference type="PRINTS" id="PR00502">
    <property type="entry name" value="NUDIXFAMILY"/>
</dbReference>
<sequence>MSEPQPDPSQQTADAAEPAPRSRSHWTVHSERPVYENPWVDVLMADVELGDGTRFDHHVVRTRNAASCVVTRGGDGSGRPAEVLLLWRHRFAIDKWVWEIPSGLIEEGEDPAETARREVEEETGWRVAEVTPLLAFHPVGGMLRTQYRIFRAHGAEYVGEPTEQNEAEKVAWVPLNEVLGLIDAGRIATAASLVGLLRVLAERG</sequence>
<dbReference type="InterPro" id="IPR020476">
    <property type="entry name" value="Nudix_hydrolase"/>
</dbReference>
<dbReference type="CDD" id="cd03424">
    <property type="entry name" value="NUDIX_ADPRase_Nudt5_UGPPase_Nudt14"/>
    <property type="match status" value="1"/>
</dbReference>
<evidence type="ECO:0000256" key="1">
    <source>
        <dbReference type="ARBA" id="ARBA00001946"/>
    </source>
</evidence>
<dbReference type="EMBL" id="BAAAQN010000022">
    <property type="protein sequence ID" value="GAA2035672.1"/>
    <property type="molecule type" value="Genomic_DNA"/>
</dbReference>
<keyword evidence="3 4" id="KW-0378">Hydrolase</keyword>
<dbReference type="RefSeq" id="WP_344667199.1">
    <property type="nucleotide sequence ID" value="NZ_BAAAQN010000022.1"/>
</dbReference>
<dbReference type="InterPro" id="IPR000086">
    <property type="entry name" value="NUDIX_hydrolase_dom"/>
</dbReference>
<feature type="region of interest" description="Disordered" evidence="5">
    <location>
        <begin position="1"/>
        <end position="28"/>
    </location>
</feature>
<protein>
    <submittedName>
        <fullName evidence="7">NUDIX hydrolase</fullName>
    </submittedName>
</protein>
<comment type="similarity">
    <text evidence="2 4">Belongs to the Nudix hydrolase family.</text>
</comment>
<dbReference type="Gene3D" id="3.90.79.10">
    <property type="entry name" value="Nucleoside Triphosphate Pyrophosphohydrolase"/>
    <property type="match status" value="1"/>
</dbReference>
<dbReference type="GO" id="GO:0016787">
    <property type="term" value="F:hydrolase activity"/>
    <property type="evidence" value="ECO:0007669"/>
    <property type="project" value="UniProtKB-KW"/>
</dbReference>
<evidence type="ECO:0000313" key="8">
    <source>
        <dbReference type="Proteomes" id="UP001500751"/>
    </source>
</evidence>
<evidence type="ECO:0000256" key="2">
    <source>
        <dbReference type="ARBA" id="ARBA00005582"/>
    </source>
</evidence>
<accession>A0ABN2UG43</accession>
<feature type="domain" description="Nudix hydrolase" evidence="6">
    <location>
        <begin position="61"/>
        <end position="195"/>
    </location>
</feature>
<dbReference type="Proteomes" id="UP001500751">
    <property type="component" value="Unassembled WGS sequence"/>
</dbReference>
<evidence type="ECO:0000259" key="6">
    <source>
        <dbReference type="PROSITE" id="PS51462"/>
    </source>
</evidence>
<dbReference type="SUPFAM" id="SSF55811">
    <property type="entry name" value="Nudix"/>
    <property type="match status" value="1"/>
</dbReference>